<dbReference type="EMBL" id="JAVHJO010000010">
    <property type="protein sequence ID" value="KAK6535164.1"/>
    <property type="molecule type" value="Genomic_DNA"/>
</dbReference>
<organism evidence="1 2">
    <name type="scientific">Orbilia ellipsospora</name>
    <dbReference type="NCBI Taxonomy" id="2528407"/>
    <lineage>
        <taxon>Eukaryota</taxon>
        <taxon>Fungi</taxon>
        <taxon>Dikarya</taxon>
        <taxon>Ascomycota</taxon>
        <taxon>Pezizomycotina</taxon>
        <taxon>Orbiliomycetes</taxon>
        <taxon>Orbiliales</taxon>
        <taxon>Orbiliaceae</taxon>
        <taxon>Orbilia</taxon>
    </lineage>
</organism>
<sequence>MIIQSLPTRDKRLFAEVQQEKIQRVYLLLAIKTSFQPLSHISMKPGALREAGKPPEHMMVQQLDYDNDNEIAGKKKKESLGRINIVSDNRLLLSPLLLLICSLVAME</sequence>
<accession>A0AAV9X338</accession>
<evidence type="ECO:0000313" key="2">
    <source>
        <dbReference type="Proteomes" id="UP001365542"/>
    </source>
</evidence>
<gene>
    <name evidence="1" type="ORF">TWF694_001637</name>
</gene>
<evidence type="ECO:0000313" key="1">
    <source>
        <dbReference type="EMBL" id="KAK6535164.1"/>
    </source>
</evidence>
<name>A0AAV9X338_9PEZI</name>
<keyword evidence="2" id="KW-1185">Reference proteome</keyword>
<comment type="caution">
    <text evidence="1">The sequence shown here is derived from an EMBL/GenBank/DDBJ whole genome shotgun (WGS) entry which is preliminary data.</text>
</comment>
<reference evidence="1 2" key="1">
    <citation type="submission" date="2019-10" db="EMBL/GenBank/DDBJ databases">
        <authorList>
            <person name="Palmer J.M."/>
        </authorList>
    </citation>
    <scope>NUCLEOTIDE SEQUENCE [LARGE SCALE GENOMIC DNA]</scope>
    <source>
        <strain evidence="1 2">TWF694</strain>
    </source>
</reference>
<proteinExistence type="predicted"/>
<protein>
    <submittedName>
        <fullName evidence="1">Uncharacterized protein</fullName>
    </submittedName>
</protein>
<dbReference type="AlphaFoldDB" id="A0AAV9X338"/>
<dbReference type="Proteomes" id="UP001365542">
    <property type="component" value="Unassembled WGS sequence"/>
</dbReference>